<protein>
    <submittedName>
        <fullName evidence="1">Uncharacterized protein</fullName>
    </submittedName>
</protein>
<dbReference type="EMBL" id="RVIJ01000002">
    <property type="protein sequence ID" value="MLV99473.1"/>
    <property type="molecule type" value="Genomic_DNA"/>
</dbReference>
<evidence type="ECO:0000313" key="1">
    <source>
        <dbReference type="EMBL" id="MLV99473.1"/>
    </source>
</evidence>
<organism evidence="1">
    <name type="scientific">Salmonella enterica</name>
    <name type="common">Salmonella choleraesuis</name>
    <dbReference type="NCBI Taxonomy" id="28901"/>
    <lineage>
        <taxon>Bacteria</taxon>
        <taxon>Pseudomonadati</taxon>
        <taxon>Pseudomonadota</taxon>
        <taxon>Gammaproteobacteria</taxon>
        <taxon>Enterobacterales</taxon>
        <taxon>Enterobacteriaceae</taxon>
        <taxon>Salmonella</taxon>
    </lineage>
</organism>
<accession>A0A403MSF3</accession>
<reference evidence="1" key="1">
    <citation type="submission" date="2018-10" db="EMBL/GenBank/DDBJ databases">
        <authorList>
            <consortium name="PulseNet: The National Subtyping Network for Foodborne Disease Surveillance"/>
            <person name="Tarr C.L."/>
            <person name="Trees E."/>
            <person name="Katz L.S."/>
            <person name="Carleton-Romer H.A."/>
            <person name="Stroika S."/>
            <person name="Kucerova Z."/>
            <person name="Roache K.F."/>
            <person name="Sabol A.L."/>
            <person name="Besser J."/>
            <person name="Gerner-Smidt P."/>
        </authorList>
    </citation>
    <scope>NUCLEOTIDE SEQUENCE [LARGE SCALE GENOMIC DNA]</scope>
    <source>
        <strain evidence="1">PNUSAS038541</strain>
    </source>
</reference>
<dbReference type="AlphaFoldDB" id="A0A403MSF3"/>
<name>A0A403MSF3_SALER</name>
<comment type="caution">
    <text evidence="1">The sequence shown here is derived from an EMBL/GenBank/DDBJ whole genome shotgun (WGS) entry which is preliminary data.</text>
</comment>
<dbReference type="Proteomes" id="UP000885392">
    <property type="component" value="Unassembled WGS sequence"/>
</dbReference>
<sequence>MAVHPWDAEYGHSTPDGSYLNPVNAIAALSGKLSKAGAGSDVIILMVCAGSATEFAQQLDRLSAVLPLPALKQTARRARTQITQATERMIIPATPVNIPAPESLNVSTLSDILNRSASAAAMSSPGMADISGIKGALSAFRQQREQLIQQAAESIQTPPTAAQVWAFVACGDVALAGVDMLKNVPSPSSSLTYVHMFTGDLSSMMNWITEG</sequence>
<gene>
    <name evidence="1" type="ORF">EAK82_04065</name>
</gene>
<proteinExistence type="predicted"/>